<evidence type="ECO:0000256" key="2">
    <source>
        <dbReference type="ARBA" id="ARBA00006597"/>
    </source>
</evidence>
<dbReference type="InterPro" id="IPR003482">
    <property type="entry name" value="Whib"/>
</dbReference>
<accession>A0A378X3Y8</accession>
<dbReference type="GO" id="GO:0047134">
    <property type="term" value="F:protein-disulfide reductase [NAD(P)H] activity"/>
    <property type="evidence" value="ECO:0007669"/>
    <property type="project" value="TreeGrafter"/>
</dbReference>
<reference evidence="13 14" key="1">
    <citation type="submission" date="2018-06" db="EMBL/GenBank/DDBJ databases">
        <authorList>
            <consortium name="Pathogen Informatics"/>
            <person name="Doyle S."/>
        </authorList>
    </citation>
    <scope>NUCLEOTIDE SEQUENCE [LARGE SCALE GENOMIC DNA]</scope>
    <source>
        <strain evidence="13 14">NCTC13184</strain>
    </source>
</reference>
<feature type="domain" description="4Fe-4S Wbl-type" evidence="12">
    <location>
        <begin position="9"/>
        <end position="69"/>
    </location>
</feature>
<dbReference type="GO" id="GO:0003677">
    <property type="term" value="F:DNA binding"/>
    <property type="evidence" value="ECO:0007669"/>
    <property type="project" value="UniProtKB-UniRule"/>
</dbReference>
<comment type="cofactor">
    <cofactor evidence="11">
        <name>[4Fe-4S] cluster</name>
        <dbReference type="ChEBI" id="CHEBI:49883"/>
    </cofactor>
    <text evidence="11">Binds 1 [4Fe-4S] cluster per subunit. Following nitrosylation of the [4Fe-4S] cluster binds 1 [4Fe-8(NO)] cluster per subunit.</text>
</comment>
<feature type="binding site" evidence="11">
    <location>
        <position position="36"/>
    </location>
    <ligand>
        <name>[4Fe-4S] cluster</name>
        <dbReference type="ChEBI" id="CHEBI:49883"/>
    </ligand>
</feature>
<feature type="binding site" evidence="11">
    <location>
        <position position="45"/>
    </location>
    <ligand>
        <name>[4Fe-4S] cluster</name>
        <dbReference type="ChEBI" id="CHEBI:49883"/>
    </ligand>
</feature>
<evidence type="ECO:0000313" key="13">
    <source>
        <dbReference type="EMBL" id="SUA47253.1"/>
    </source>
</evidence>
<dbReference type="GO" id="GO:0035731">
    <property type="term" value="F:dinitrosyl-iron complex binding"/>
    <property type="evidence" value="ECO:0007669"/>
    <property type="project" value="UniProtKB-UniRule"/>
</dbReference>
<evidence type="ECO:0000256" key="3">
    <source>
        <dbReference type="ARBA" id="ARBA00022485"/>
    </source>
</evidence>
<evidence type="ECO:0000259" key="12">
    <source>
        <dbReference type="PROSITE" id="PS51674"/>
    </source>
</evidence>
<comment type="function">
    <text evidence="11">Acts as a transcriptional regulator. Probably redox-responsive. The apo- but not holo-form probably binds DNA.</text>
</comment>
<evidence type="ECO:0000313" key="14">
    <source>
        <dbReference type="Proteomes" id="UP000255082"/>
    </source>
</evidence>
<keyword evidence="5 11" id="KW-0408">Iron</keyword>
<dbReference type="Pfam" id="PF02467">
    <property type="entry name" value="Whib"/>
    <property type="match status" value="1"/>
</dbReference>
<keyword evidence="9 11" id="KW-1015">Disulfide bond</keyword>
<keyword evidence="8 11" id="KW-0238">DNA-binding</keyword>
<dbReference type="InterPro" id="IPR034768">
    <property type="entry name" value="4FE4S_WBL"/>
</dbReference>
<evidence type="ECO:0000256" key="4">
    <source>
        <dbReference type="ARBA" id="ARBA00022723"/>
    </source>
</evidence>
<evidence type="ECO:0000256" key="10">
    <source>
        <dbReference type="ARBA" id="ARBA00023163"/>
    </source>
</evidence>
<dbReference type="PANTHER" id="PTHR38839">
    <property type="entry name" value="TRANSCRIPTIONAL REGULATOR WHID-RELATED"/>
    <property type="match status" value="1"/>
</dbReference>
<comment type="subcellular location">
    <subcellularLocation>
        <location evidence="1 11">Cytoplasm</location>
    </subcellularLocation>
</comment>
<protein>
    <recommendedName>
        <fullName evidence="11">Transcriptional regulator WhiB</fullName>
    </recommendedName>
</protein>
<comment type="PTM">
    <text evidence="11">The Fe-S cluster can be nitrosylated by nitric oxide (NO).</text>
</comment>
<keyword evidence="11" id="KW-0963">Cytoplasm</keyword>
<evidence type="ECO:0000256" key="11">
    <source>
        <dbReference type="HAMAP-Rule" id="MF_01479"/>
    </source>
</evidence>
<name>A0A378X3Y8_9NOCA</name>
<comment type="similarity">
    <text evidence="2 11">Belongs to the WhiB family.</text>
</comment>
<evidence type="ECO:0000256" key="9">
    <source>
        <dbReference type="ARBA" id="ARBA00023157"/>
    </source>
</evidence>
<dbReference type="Proteomes" id="UP000255082">
    <property type="component" value="Unassembled WGS sequence"/>
</dbReference>
<keyword evidence="4 11" id="KW-0479">Metal-binding</keyword>
<dbReference type="GO" id="GO:0046872">
    <property type="term" value="F:metal ion binding"/>
    <property type="evidence" value="ECO:0007669"/>
    <property type="project" value="UniProtKB-KW"/>
</dbReference>
<feature type="binding site" evidence="11">
    <location>
        <position position="10"/>
    </location>
    <ligand>
        <name>[4Fe-4S] cluster</name>
        <dbReference type="ChEBI" id="CHEBI:49883"/>
    </ligand>
</feature>
<dbReference type="AlphaFoldDB" id="A0A378X3Y8"/>
<dbReference type="PROSITE" id="PS51674">
    <property type="entry name" value="4FE4S_WBL"/>
    <property type="match status" value="1"/>
</dbReference>
<comment type="PTM">
    <text evidence="11">Upon Fe-S cluster removal intramolecular disulfide bonds are formed.</text>
</comment>
<dbReference type="GO" id="GO:0005737">
    <property type="term" value="C:cytoplasm"/>
    <property type="evidence" value="ECO:0007669"/>
    <property type="project" value="UniProtKB-SubCell"/>
</dbReference>
<dbReference type="GO" id="GO:0045892">
    <property type="term" value="P:negative regulation of DNA-templated transcription"/>
    <property type="evidence" value="ECO:0007669"/>
    <property type="project" value="TreeGrafter"/>
</dbReference>
<keyword evidence="7 11" id="KW-0805">Transcription regulation</keyword>
<dbReference type="OrthoDB" id="4569739at2"/>
<dbReference type="EMBL" id="UGRU01000001">
    <property type="protein sequence ID" value="SUA47253.1"/>
    <property type="molecule type" value="Genomic_DNA"/>
</dbReference>
<evidence type="ECO:0000256" key="8">
    <source>
        <dbReference type="ARBA" id="ARBA00023125"/>
    </source>
</evidence>
<dbReference type="GO" id="GO:0051539">
    <property type="term" value="F:4 iron, 4 sulfur cluster binding"/>
    <property type="evidence" value="ECO:0007669"/>
    <property type="project" value="UniProtKB-UniRule"/>
</dbReference>
<keyword evidence="6 11" id="KW-0411">Iron-sulfur</keyword>
<keyword evidence="3 11" id="KW-0004">4Fe-4S</keyword>
<evidence type="ECO:0000256" key="6">
    <source>
        <dbReference type="ARBA" id="ARBA00023014"/>
    </source>
</evidence>
<gene>
    <name evidence="11" type="primary">whiB</name>
    <name evidence="13" type="ORF">NCTC13184_05793</name>
</gene>
<keyword evidence="10 11" id="KW-0804">Transcription</keyword>
<dbReference type="RefSeq" id="WP_063917864.1">
    <property type="nucleotide sequence ID" value="NZ_JAJFOE010000001.1"/>
</dbReference>
<evidence type="ECO:0000256" key="5">
    <source>
        <dbReference type="ARBA" id="ARBA00023004"/>
    </source>
</evidence>
<evidence type="ECO:0000256" key="7">
    <source>
        <dbReference type="ARBA" id="ARBA00023015"/>
    </source>
</evidence>
<feature type="binding site" evidence="11">
    <location>
        <position position="39"/>
    </location>
    <ligand>
        <name>[4Fe-4S] cluster</name>
        <dbReference type="ChEBI" id="CHEBI:49883"/>
    </ligand>
</feature>
<organism evidence="13 14">
    <name type="scientific">Nocardia africana</name>
    <dbReference type="NCBI Taxonomy" id="134964"/>
    <lineage>
        <taxon>Bacteria</taxon>
        <taxon>Bacillati</taxon>
        <taxon>Actinomycetota</taxon>
        <taxon>Actinomycetes</taxon>
        <taxon>Mycobacteriales</taxon>
        <taxon>Nocardiaceae</taxon>
        <taxon>Nocardia</taxon>
    </lineage>
</organism>
<dbReference type="HAMAP" id="MF_01479">
    <property type="entry name" value="WhiB"/>
    <property type="match status" value="1"/>
</dbReference>
<evidence type="ECO:0000256" key="1">
    <source>
        <dbReference type="ARBA" id="ARBA00004496"/>
    </source>
</evidence>
<sequence>MADWQLQALCRADPEPETFYPEPSNKRRVLDAKALCVVCPVRRDCAEDAADRLERFGIHGGFLTDDPGEWERLHTYIGRPVPPKRRTAPHAVVCSQCGTEFVARVPALTKCGPCTQGLVPAGPTVARVKQLRDAGWTFAQIASAASCMNTGTVAGLLRPDRKWVTPTTAERVLAIEVTPDQTGEP</sequence>
<proteinExistence type="inferred from homology"/>
<dbReference type="GO" id="GO:0045454">
    <property type="term" value="P:cell redox homeostasis"/>
    <property type="evidence" value="ECO:0007669"/>
    <property type="project" value="TreeGrafter"/>
</dbReference>